<evidence type="ECO:0000313" key="3">
    <source>
        <dbReference type="Proteomes" id="UP000297741"/>
    </source>
</evidence>
<keyword evidence="3" id="KW-1185">Reference proteome</keyword>
<dbReference type="EMBL" id="RPEM01000024">
    <property type="protein sequence ID" value="TGD41452.1"/>
    <property type="molecule type" value="Genomic_DNA"/>
</dbReference>
<name>A0ABY2KGT7_9RHOB</name>
<comment type="caution">
    <text evidence="2">The sequence shown here is derived from an EMBL/GenBank/DDBJ whole genome shotgun (WGS) entry which is preliminary data.</text>
</comment>
<organism evidence="2 3">
    <name type="scientific">Pseudotabrizicola sediminis</name>
    <dbReference type="NCBI Taxonomy" id="2486418"/>
    <lineage>
        <taxon>Bacteria</taxon>
        <taxon>Pseudomonadati</taxon>
        <taxon>Pseudomonadota</taxon>
        <taxon>Alphaproteobacteria</taxon>
        <taxon>Rhodobacterales</taxon>
        <taxon>Paracoccaceae</taxon>
        <taxon>Pseudotabrizicola</taxon>
    </lineage>
</organism>
<gene>
    <name evidence="2" type="ORF">EEB11_18430</name>
</gene>
<feature type="compositionally biased region" description="Gly residues" evidence="1">
    <location>
        <begin position="459"/>
        <end position="472"/>
    </location>
</feature>
<sequence>MEAVPVPRGGAIAQNFLDSHGDNISLLATGNGASCVASQTLPIASSVYVEANGTNVDFKDVIRSPATSIQAIARPGRAVGFRIQLKYSPDPAEPISLNIGGQMQNLAASLEASSDSLWLTGSDAEMLAEALRRGDIPQLSATSSDSGHLVIDQITAPDMAGMDACRVTLDALLRAQELSEAGVAGLSAPLGATPLARGNQDDGAPALIGPSLTGHTLHDMAGRDPQNAVVLVSADNAPSEPVLPESVTGLRLEFVARPDPATRIAPNALEKCRMRDIPESVYLGRLTSVTGFFSQTQDVYVAFDEQGMVQRAYIPGIFDSELRPEGGSARVSLAADTNLPDQTNKVKGCLGDAVMEAPVCVSSEKGSDLYTIAECGVLGTSESRGDLAPYLEVLGLSGPTGSSPLLALTNPGSAAATGLDAGSLRTGFGLSGFGSSSGFGLGRGRTQPRNFGNVPGSGFDDGPGGGLPGGEGDGGHDDGSDISPVPLPAGIWLMLGALTGMSGLAAMSRRRQGLLPVALREPGADPGEKKQAI</sequence>
<feature type="region of interest" description="Disordered" evidence="1">
    <location>
        <begin position="439"/>
        <end position="483"/>
    </location>
</feature>
<protein>
    <submittedName>
        <fullName evidence="2">Uncharacterized protein</fullName>
    </submittedName>
</protein>
<reference evidence="2 3" key="1">
    <citation type="submission" date="2018-11" db="EMBL/GenBank/DDBJ databases">
        <title>Tabrizicola sp. isolated from sediment of alpine lake.</title>
        <authorList>
            <person name="Liu Z."/>
        </authorList>
    </citation>
    <scope>NUCLEOTIDE SEQUENCE [LARGE SCALE GENOMIC DNA]</scope>
    <source>
        <strain evidence="2 3">DRYC-M-16</strain>
    </source>
</reference>
<proteinExistence type="predicted"/>
<accession>A0ABY2KGT7</accession>
<evidence type="ECO:0000313" key="2">
    <source>
        <dbReference type="EMBL" id="TGD41452.1"/>
    </source>
</evidence>
<evidence type="ECO:0000256" key="1">
    <source>
        <dbReference type="SAM" id="MobiDB-lite"/>
    </source>
</evidence>
<dbReference type="Proteomes" id="UP000297741">
    <property type="component" value="Unassembled WGS sequence"/>
</dbReference>